<organism evidence="1 2">
    <name type="scientific">Marihabitans asiaticum</name>
    <dbReference type="NCBI Taxonomy" id="415218"/>
    <lineage>
        <taxon>Bacteria</taxon>
        <taxon>Bacillati</taxon>
        <taxon>Actinomycetota</taxon>
        <taxon>Actinomycetes</taxon>
        <taxon>Micrococcales</taxon>
        <taxon>Intrasporangiaceae</taxon>
        <taxon>Marihabitans</taxon>
    </lineage>
</organism>
<reference evidence="1 2" key="1">
    <citation type="submission" date="2019-06" db="EMBL/GenBank/DDBJ databases">
        <title>Sequencing the genomes of 1000 actinobacteria strains.</title>
        <authorList>
            <person name="Klenk H.-P."/>
        </authorList>
    </citation>
    <scope>NUCLEOTIDE SEQUENCE [LARGE SCALE GENOMIC DNA]</scope>
    <source>
        <strain evidence="1 2">DSM 18935</strain>
    </source>
</reference>
<sequence length="266" mass="28958">MPSQRPVGAVTRGTTNPNRLRRADRWLISTHAARLRGGPPPVLVDLGYGSAGVTTREWAERVAAVRANTQVVGVEIDPERVAAAQPLSRPGLSFVLGGFELPVPPARVIRAFNVLRQYDEGEVPPAWERLRQGLDPAGIVVDGTCDELGRLGAWVTLDRSGPLTLTLSWRLNDLDLDTRMPSVVAERLPKALIHRNVPGEPVHALLGDLDAAWARSAPYATYGARAHAVEAFAHLARSWPVIGDARRWRLGELTVRWSAVAPTSQP</sequence>
<dbReference type="InterPro" id="IPR029063">
    <property type="entry name" value="SAM-dependent_MTases_sf"/>
</dbReference>
<gene>
    <name evidence="1" type="ORF">FB557_0553</name>
</gene>
<protein>
    <recommendedName>
        <fullName evidence="3">Methyltransferase family protein</fullName>
    </recommendedName>
</protein>
<accession>A0A560WH49</accession>
<evidence type="ECO:0008006" key="3">
    <source>
        <dbReference type="Google" id="ProtNLM"/>
    </source>
</evidence>
<dbReference type="EMBL" id="VIUW01000001">
    <property type="protein sequence ID" value="TWD16999.1"/>
    <property type="molecule type" value="Genomic_DNA"/>
</dbReference>
<dbReference type="Gene3D" id="3.40.50.150">
    <property type="entry name" value="Vaccinia Virus protein VP39"/>
    <property type="match status" value="1"/>
</dbReference>
<proteinExistence type="predicted"/>
<evidence type="ECO:0000313" key="2">
    <source>
        <dbReference type="Proteomes" id="UP000315628"/>
    </source>
</evidence>
<dbReference type="SUPFAM" id="SSF53335">
    <property type="entry name" value="S-adenosyl-L-methionine-dependent methyltransferases"/>
    <property type="match status" value="1"/>
</dbReference>
<dbReference type="AlphaFoldDB" id="A0A560WH49"/>
<dbReference type="Proteomes" id="UP000315628">
    <property type="component" value="Unassembled WGS sequence"/>
</dbReference>
<comment type="caution">
    <text evidence="1">The sequence shown here is derived from an EMBL/GenBank/DDBJ whole genome shotgun (WGS) entry which is preliminary data.</text>
</comment>
<evidence type="ECO:0000313" key="1">
    <source>
        <dbReference type="EMBL" id="TWD16999.1"/>
    </source>
</evidence>
<dbReference type="OrthoDB" id="5498854at2"/>
<name>A0A560WH49_9MICO</name>
<keyword evidence="2" id="KW-1185">Reference proteome</keyword>
<dbReference type="RefSeq" id="WP_144855401.1">
    <property type="nucleotide sequence ID" value="NZ_BAAAYT010000002.1"/>
</dbReference>